<dbReference type="PRINTS" id="PR00355">
    <property type="entry name" value="ADRENODOXIN"/>
</dbReference>
<dbReference type="CDD" id="cd00207">
    <property type="entry name" value="fer2"/>
    <property type="match status" value="1"/>
</dbReference>
<keyword evidence="5" id="KW-0249">Electron transport</keyword>
<evidence type="ECO:0000313" key="11">
    <source>
        <dbReference type="Proteomes" id="UP000095751"/>
    </source>
</evidence>
<dbReference type="PANTHER" id="PTHR23426:SF72">
    <property type="entry name" value="2FE-2S FERREDOXIN-TYPE DOMAIN-CONTAINING PROTEIN"/>
    <property type="match status" value="1"/>
</dbReference>
<feature type="non-terminal residue" evidence="10">
    <location>
        <position position="119"/>
    </location>
</feature>
<dbReference type="GO" id="GO:0046872">
    <property type="term" value="F:metal ion binding"/>
    <property type="evidence" value="ECO:0007669"/>
    <property type="project" value="UniProtKB-KW"/>
</dbReference>
<keyword evidence="3" id="KW-0001">2Fe-2S</keyword>
<reference evidence="10 11" key="1">
    <citation type="submission" date="2016-09" db="EMBL/GenBank/DDBJ databases">
        <title>Extensive genetic diversity and differential bi-allelic expression allows diatom success in the polar Southern Ocean.</title>
        <authorList>
            <consortium name="DOE Joint Genome Institute"/>
            <person name="Mock T."/>
            <person name="Otillar R.P."/>
            <person name="Strauss J."/>
            <person name="Dupont C."/>
            <person name="Frickenhaus S."/>
            <person name="Maumus F."/>
            <person name="Mcmullan M."/>
            <person name="Sanges R."/>
            <person name="Schmutz J."/>
            <person name="Toseland A."/>
            <person name="Valas R."/>
            <person name="Veluchamy A."/>
            <person name="Ward B.J."/>
            <person name="Allen A."/>
            <person name="Barry K."/>
            <person name="Falciatore A."/>
            <person name="Ferrante M."/>
            <person name="Fortunato A.E."/>
            <person name="Gloeckner G."/>
            <person name="Gruber A."/>
            <person name="Hipkin R."/>
            <person name="Janech M."/>
            <person name="Kroth P."/>
            <person name="Leese F."/>
            <person name="Lindquist E."/>
            <person name="Lyon B.R."/>
            <person name="Martin J."/>
            <person name="Mayer C."/>
            <person name="Parker M."/>
            <person name="Quesneville H."/>
            <person name="Raymond J."/>
            <person name="Uhlig C."/>
            <person name="Valentin K.U."/>
            <person name="Worden A.Z."/>
            <person name="Armbrust E.V."/>
            <person name="Bowler C."/>
            <person name="Green B."/>
            <person name="Moulton V."/>
            <person name="Van Oosterhout C."/>
            <person name="Grigoriev I."/>
        </authorList>
    </citation>
    <scope>NUCLEOTIDE SEQUENCE [LARGE SCALE GENOMIC DNA]</scope>
    <source>
        <strain evidence="10 11">CCMP1102</strain>
    </source>
</reference>
<dbReference type="InterPro" id="IPR001041">
    <property type="entry name" value="2Fe-2S_ferredoxin-type"/>
</dbReference>
<dbReference type="Pfam" id="PF00111">
    <property type="entry name" value="Fer2"/>
    <property type="match status" value="1"/>
</dbReference>
<evidence type="ECO:0000259" key="9">
    <source>
        <dbReference type="PROSITE" id="PS51085"/>
    </source>
</evidence>
<accession>A0A1E7F1S8</accession>
<evidence type="ECO:0000256" key="5">
    <source>
        <dbReference type="ARBA" id="ARBA00022982"/>
    </source>
</evidence>
<evidence type="ECO:0000256" key="8">
    <source>
        <dbReference type="ARBA" id="ARBA00034078"/>
    </source>
</evidence>
<dbReference type="PROSITE" id="PS51085">
    <property type="entry name" value="2FE2S_FER_2"/>
    <property type="match status" value="1"/>
</dbReference>
<keyword evidence="4" id="KW-0479">Metal-binding</keyword>
<gene>
    <name evidence="10" type="ORF">FRACYDRAFT_163361</name>
</gene>
<protein>
    <submittedName>
        <fullName evidence="10">Ferredoxin</fullName>
    </submittedName>
</protein>
<dbReference type="AlphaFoldDB" id="A0A1E7F1S8"/>
<dbReference type="InParanoid" id="A0A1E7F1S8"/>
<sequence length="119" mass="13135">ECVHISFVLGDSTKKIVDAYVGESLLQVAQRNDIELEGACEGVCACSTCHIIFSSYDLYDSLEEPSEDEEDMLDMAFGLTETSRLGCQVLVDSKMDGIDIEVPKATRNFYVDGHVPKPH</sequence>
<dbReference type="SUPFAM" id="SSF54292">
    <property type="entry name" value="2Fe-2S ferredoxin-like"/>
    <property type="match status" value="1"/>
</dbReference>
<dbReference type="FunCoup" id="A0A1E7F1S8">
    <property type="interactions" value="156"/>
</dbReference>
<proteinExistence type="inferred from homology"/>
<dbReference type="InterPro" id="IPR012675">
    <property type="entry name" value="Beta-grasp_dom_sf"/>
</dbReference>
<evidence type="ECO:0000313" key="10">
    <source>
        <dbReference type="EMBL" id="OEU12152.1"/>
    </source>
</evidence>
<dbReference type="GO" id="GO:0051537">
    <property type="term" value="F:2 iron, 2 sulfur cluster binding"/>
    <property type="evidence" value="ECO:0007669"/>
    <property type="project" value="UniProtKB-KW"/>
</dbReference>
<dbReference type="InterPro" id="IPR036010">
    <property type="entry name" value="2Fe-2S_ferredoxin-like_sf"/>
</dbReference>
<dbReference type="GO" id="GO:0005739">
    <property type="term" value="C:mitochondrion"/>
    <property type="evidence" value="ECO:0007669"/>
    <property type="project" value="TreeGrafter"/>
</dbReference>
<keyword evidence="11" id="KW-1185">Reference proteome</keyword>
<dbReference type="PANTHER" id="PTHR23426">
    <property type="entry name" value="FERREDOXIN/ADRENODOXIN"/>
    <property type="match status" value="1"/>
</dbReference>
<keyword evidence="6" id="KW-0408">Iron</keyword>
<dbReference type="GO" id="GO:0009055">
    <property type="term" value="F:electron transfer activity"/>
    <property type="evidence" value="ECO:0007669"/>
    <property type="project" value="TreeGrafter"/>
</dbReference>
<feature type="domain" description="2Fe-2S ferredoxin-type" evidence="9">
    <location>
        <begin position="3"/>
        <end position="106"/>
    </location>
</feature>
<evidence type="ECO:0000256" key="7">
    <source>
        <dbReference type="ARBA" id="ARBA00023014"/>
    </source>
</evidence>
<keyword evidence="2" id="KW-0813">Transport</keyword>
<keyword evidence="7" id="KW-0411">Iron-sulfur</keyword>
<evidence type="ECO:0000256" key="6">
    <source>
        <dbReference type="ARBA" id="ARBA00023004"/>
    </source>
</evidence>
<evidence type="ECO:0000256" key="2">
    <source>
        <dbReference type="ARBA" id="ARBA00022448"/>
    </source>
</evidence>
<comment type="similarity">
    <text evidence="1">Belongs to the adrenodoxin/putidaredoxin family.</text>
</comment>
<dbReference type="EMBL" id="KV784365">
    <property type="protein sequence ID" value="OEU12152.1"/>
    <property type="molecule type" value="Genomic_DNA"/>
</dbReference>
<feature type="non-terminal residue" evidence="10">
    <location>
        <position position="1"/>
    </location>
</feature>
<dbReference type="GO" id="GO:0140647">
    <property type="term" value="P:P450-containing electron transport chain"/>
    <property type="evidence" value="ECO:0007669"/>
    <property type="project" value="InterPro"/>
</dbReference>
<organism evidence="10 11">
    <name type="scientific">Fragilariopsis cylindrus CCMP1102</name>
    <dbReference type="NCBI Taxonomy" id="635003"/>
    <lineage>
        <taxon>Eukaryota</taxon>
        <taxon>Sar</taxon>
        <taxon>Stramenopiles</taxon>
        <taxon>Ochrophyta</taxon>
        <taxon>Bacillariophyta</taxon>
        <taxon>Bacillariophyceae</taxon>
        <taxon>Bacillariophycidae</taxon>
        <taxon>Bacillariales</taxon>
        <taxon>Bacillariaceae</taxon>
        <taxon>Fragilariopsis</taxon>
    </lineage>
</organism>
<dbReference type="KEGG" id="fcy:FRACYDRAFT_163361"/>
<evidence type="ECO:0000256" key="1">
    <source>
        <dbReference type="ARBA" id="ARBA00010914"/>
    </source>
</evidence>
<name>A0A1E7F1S8_9STRA</name>
<evidence type="ECO:0000256" key="4">
    <source>
        <dbReference type="ARBA" id="ARBA00022723"/>
    </source>
</evidence>
<dbReference type="InterPro" id="IPR001055">
    <property type="entry name" value="Adrenodoxin-like"/>
</dbReference>
<comment type="cofactor">
    <cofactor evidence="8">
        <name>[2Fe-2S] cluster</name>
        <dbReference type="ChEBI" id="CHEBI:190135"/>
    </cofactor>
</comment>
<evidence type="ECO:0000256" key="3">
    <source>
        <dbReference type="ARBA" id="ARBA00022714"/>
    </source>
</evidence>
<dbReference type="OrthoDB" id="268593at2759"/>
<dbReference type="Gene3D" id="3.10.20.30">
    <property type="match status" value="1"/>
</dbReference>
<dbReference type="Proteomes" id="UP000095751">
    <property type="component" value="Unassembled WGS sequence"/>
</dbReference>